<dbReference type="AlphaFoldDB" id="A0A2K1QG56"/>
<feature type="region of interest" description="Disordered" evidence="2">
    <location>
        <begin position="217"/>
        <end position="323"/>
    </location>
</feature>
<evidence type="ECO:0000256" key="2">
    <source>
        <dbReference type="SAM" id="MobiDB-lite"/>
    </source>
</evidence>
<evidence type="ECO:0000313" key="3">
    <source>
        <dbReference type="EMBL" id="PNS13860.1"/>
    </source>
</evidence>
<gene>
    <name evidence="3" type="ORF">CAC42_1351</name>
</gene>
<keyword evidence="4" id="KW-1185">Reference proteome</keyword>
<name>A0A2K1QG56_9PEZI</name>
<reference evidence="3 4" key="1">
    <citation type="submission" date="2017-06" db="EMBL/GenBank/DDBJ databases">
        <title>Draft genome sequence of a variant of Elsinoe murrayae.</title>
        <authorList>
            <person name="Cheng Q."/>
        </authorList>
    </citation>
    <scope>NUCLEOTIDE SEQUENCE [LARGE SCALE GENOMIC DNA]</scope>
    <source>
        <strain evidence="3 4">CQ-2017a</strain>
    </source>
</reference>
<feature type="coiled-coil region" evidence="1">
    <location>
        <begin position="131"/>
        <end position="162"/>
    </location>
</feature>
<feature type="compositionally biased region" description="Basic and acidic residues" evidence="2">
    <location>
        <begin position="244"/>
        <end position="266"/>
    </location>
</feature>
<dbReference type="Proteomes" id="UP000243797">
    <property type="component" value="Unassembled WGS sequence"/>
</dbReference>
<comment type="caution">
    <text evidence="3">The sequence shown here is derived from an EMBL/GenBank/DDBJ whole genome shotgun (WGS) entry which is preliminary data.</text>
</comment>
<sequence>MPRNRTPSLTHRLAHPTQPLTVHAQEFHLASPNPSPDSLSFHTVSVTSSTTTSTTPSEEMATLLDREHRVNRIQAAENTRLRSEVHRLRALTEANPATDAEDRAPSRDETAVVRSQLAAATARTALGDRQIAELEGQLRDVSARLRTAVRALEDKEREVERESYLVPSAERDRVKEVDRLMRGMSVGELNAASLALGAAMGEARARATVSVDEGDLFPRKGRRMGTGFRGGERPRSAMAGALREGQDDRRGVEGRKDAGSYGREEAGGMGPKMQAEVSPLASPEGYRSGDSGVFQGQKAVKFAEEGEKKRKGKFSASRFWSKK</sequence>
<keyword evidence="1" id="KW-0175">Coiled coil</keyword>
<evidence type="ECO:0000256" key="1">
    <source>
        <dbReference type="SAM" id="Coils"/>
    </source>
</evidence>
<protein>
    <submittedName>
        <fullName evidence="3">Uncharacterized protein</fullName>
    </submittedName>
</protein>
<dbReference type="EMBL" id="NKHZ01000089">
    <property type="protein sequence ID" value="PNS13860.1"/>
    <property type="molecule type" value="Genomic_DNA"/>
</dbReference>
<feature type="compositionally biased region" description="Low complexity" evidence="2">
    <location>
        <begin position="43"/>
        <end position="55"/>
    </location>
</feature>
<accession>A0A2K1QG56</accession>
<dbReference type="OrthoDB" id="3931409at2759"/>
<dbReference type="InParanoid" id="A0A2K1QG56"/>
<proteinExistence type="predicted"/>
<evidence type="ECO:0000313" key="4">
    <source>
        <dbReference type="Proteomes" id="UP000243797"/>
    </source>
</evidence>
<feature type="region of interest" description="Disordered" evidence="2">
    <location>
        <begin position="28"/>
        <end position="56"/>
    </location>
</feature>
<organism evidence="3 4">
    <name type="scientific">Sphaceloma murrayae</name>
    <dbReference type="NCBI Taxonomy" id="2082308"/>
    <lineage>
        <taxon>Eukaryota</taxon>
        <taxon>Fungi</taxon>
        <taxon>Dikarya</taxon>
        <taxon>Ascomycota</taxon>
        <taxon>Pezizomycotina</taxon>
        <taxon>Dothideomycetes</taxon>
        <taxon>Dothideomycetidae</taxon>
        <taxon>Myriangiales</taxon>
        <taxon>Elsinoaceae</taxon>
        <taxon>Sphaceloma</taxon>
    </lineage>
</organism>